<evidence type="ECO:0000313" key="1">
    <source>
        <dbReference type="EMBL" id="UQB06045.1"/>
    </source>
</evidence>
<dbReference type="Proteomes" id="UP001056208">
    <property type="component" value="Chromosome"/>
</dbReference>
<gene>
    <name evidence="1" type="ORF">LIV34_001162</name>
</gene>
<dbReference type="RefSeq" id="WP_249959043.1">
    <property type="nucleotide sequence ID" value="NZ_CP086345.1"/>
</dbReference>
<evidence type="ECO:0008006" key="3">
    <source>
        <dbReference type="Google" id="ProtNLM"/>
    </source>
</evidence>
<dbReference type="EMBL" id="CP086345">
    <property type="protein sequence ID" value="UQB06045.1"/>
    <property type="molecule type" value="Genomic_DNA"/>
</dbReference>
<protein>
    <recommendedName>
        <fullName evidence="3">RiboL-PSP-HEPN domain-containing protein</fullName>
    </recommendedName>
</protein>
<name>A0ABY4MS15_9MICO</name>
<reference evidence="1" key="1">
    <citation type="submission" date="2021-11" db="EMBL/GenBank/DDBJ databases">
        <authorList>
            <person name="Li G."/>
            <person name="Jia Q."/>
            <person name="Yang F."/>
            <person name="Zhang C."/>
            <person name="Singh A."/>
            <person name="Lorenz A.J."/>
            <person name="Jackson-Ziems T."/>
            <person name="Vidaver A."/>
            <person name="Alfano J.R."/>
        </authorList>
    </citation>
    <scope>NUCLEOTIDE SEQUENCE</scope>
    <source>
        <strain evidence="1">CNK-2</strain>
    </source>
</reference>
<proteinExistence type="predicted"/>
<sequence>MAAAEQSAEIWRKIEITPPDDGNVEFPVYDPNLGIQIDTLSFTKDEYNTLLLNMEIAHSARSTHPEVLLQMSLTHACALWDALFSDVIRATILSMPQHLKSKETMTWDEIIEHQLRGSLVEVLVERRVRKIAYSGVREQLTYVRDRLGVDLISSSKVDVGALEIIRLKRNAVAHNGARVTNEYAVRVDLLVGQPIVFTEESAAAEREHLHASGMALVEGLLAKYCPEEWNA</sequence>
<keyword evidence="2" id="KW-1185">Reference proteome</keyword>
<accession>A0ABY4MS15</accession>
<evidence type="ECO:0000313" key="2">
    <source>
        <dbReference type="Proteomes" id="UP001056208"/>
    </source>
</evidence>
<organism evidence="1 2">
    <name type="scientific">Clavibacter nebraskensis</name>
    <dbReference type="NCBI Taxonomy" id="31963"/>
    <lineage>
        <taxon>Bacteria</taxon>
        <taxon>Bacillati</taxon>
        <taxon>Actinomycetota</taxon>
        <taxon>Actinomycetes</taxon>
        <taxon>Micrococcales</taxon>
        <taxon>Microbacteriaceae</taxon>
        <taxon>Clavibacter</taxon>
    </lineage>
</organism>